<organism evidence="2 3">
    <name type="scientific">Sporormia fimetaria CBS 119925</name>
    <dbReference type="NCBI Taxonomy" id="1340428"/>
    <lineage>
        <taxon>Eukaryota</taxon>
        <taxon>Fungi</taxon>
        <taxon>Dikarya</taxon>
        <taxon>Ascomycota</taxon>
        <taxon>Pezizomycotina</taxon>
        <taxon>Dothideomycetes</taxon>
        <taxon>Pleosporomycetidae</taxon>
        <taxon>Pleosporales</taxon>
        <taxon>Sporormiaceae</taxon>
        <taxon>Sporormia</taxon>
    </lineage>
</organism>
<keyword evidence="3" id="KW-1185">Reference proteome</keyword>
<dbReference type="SUPFAM" id="SSF48403">
    <property type="entry name" value="Ankyrin repeat"/>
    <property type="match status" value="1"/>
</dbReference>
<evidence type="ECO:0000256" key="1">
    <source>
        <dbReference type="SAM" id="MobiDB-lite"/>
    </source>
</evidence>
<dbReference type="Proteomes" id="UP000799440">
    <property type="component" value="Unassembled WGS sequence"/>
</dbReference>
<accession>A0A6A6VNQ7</accession>
<feature type="region of interest" description="Disordered" evidence="1">
    <location>
        <begin position="516"/>
        <end position="538"/>
    </location>
</feature>
<reference evidence="2" key="1">
    <citation type="journal article" date="2020" name="Stud. Mycol.">
        <title>101 Dothideomycetes genomes: a test case for predicting lifestyles and emergence of pathogens.</title>
        <authorList>
            <person name="Haridas S."/>
            <person name="Albert R."/>
            <person name="Binder M."/>
            <person name="Bloem J."/>
            <person name="Labutti K."/>
            <person name="Salamov A."/>
            <person name="Andreopoulos B."/>
            <person name="Baker S."/>
            <person name="Barry K."/>
            <person name="Bills G."/>
            <person name="Bluhm B."/>
            <person name="Cannon C."/>
            <person name="Castanera R."/>
            <person name="Culley D."/>
            <person name="Daum C."/>
            <person name="Ezra D."/>
            <person name="Gonzalez J."/>
            <person name="Henrissat B."/>
            <person name="Kuo A."/>
            <person name="Liang C."/>
            <person name="Lipzen A."/>
            <person name="Lutzoni F."/>
            <person name="Magnuson J."/>
            <person name="Mondo S."/>
            <person name="Nolan M."/>
            <person name="Ohm R."/>
            <person name="Pangilinan J."/>
            <person name="Park H.-J."/>
            <person name="Ramirez L."/>
            <person name="Alfaro M."/>
            <person name="Sun H."/>
            <person name="Tritt A."/>
            <person name="Yoshinaga Y."/>
            <person name="Zwiers L.-H."/>
            <person name="Turgeon B."/>
            <person name="Goodwin S."/>
            <person name="Spatafora J."/>
            <person name="Crous P."/>
            <person name="Grigoriev I."/>
        </authorList>
    </citation>
    <scope>NUCLEOTIDE SEQUENCE</scope>
    <source>
        <strain evidence="2">CBS 119925</strain>
    </source>
</reference>
<dbReference type="OrthoDB" id="3671334at2759"/>
<dbReference type="EMBL" id="MU006562">
    <property type="protein sequence ID" value="KAF2751364.1"/>
    <property type="molecule type" value="Genomic_DNA"/>
</dbReference>
<feature type="region of interest" description="Disordered" evidence="1">
    <location>
        <begin position="1"/>
        <end position="28"/>
    </location>
</feature>
<sequence length="538" mass="61193">MPMSNSTPTSPRLTSTSHSSLDRSYLSGTSNRNSIDAANNAYASTNATNMNELPLETFQQVIKELATNHGVVEAWKLRGVCRQFCATITTEVFHNQPRSAFQCDHQDCDKWGGLILLHKGLHYYLDYQSRRASKNMDAPILASLISEATDIILKFEGLLNEDLSTATKDTIRTRVAYSIANFIQIQYKSPALLGEDEYPLGMPLLESDHYPIEWLEDLLDGYDAYPLQWALCVAILWADQYLLAFLVWLGADIWAVNCLFKSPLYVAFQGSHAQTVKSVLARARPDCVPRERRAQIVKKTMFDLLKVEKRLSPEVKKELVRWCLRHIGTMDTYHQQTLCYWAIELGDIYAIESLVQCASSEKYQALSECLAMAYFYTIPKPEVLAILAHAQVLHMDRYTSIENDNIRYHPMVIGLHHYPTPRRFRGFHRHRGGGRPETSVLDHALLHCQPAVVRLALELGCPPDGICLPYPLTWELLDPHISPHPSADHIVEHRQLPPIDPSAWEPCKQILKYFGSDPNGTAIRRSKRIKKQREAKEA</sequence>
<gene>
    <name evidence="2" type="ORF">M011DRAFT_112132</name>
</gene>
<name>A0A6A6VNQ7_9PLEO</name>
<protein>
    <submittedName>
        <fullName evidence="2">Uncharacterized protein</fullName>
    </submittedName>
</protein>
<proteinExistence type="predicted"/>
<feature type="compositionally biased region" description="Low complexity" evidence="1">
    <location>
        <begin position="1"/>
        <end position="19"/>
    </location>
</feature>
<dbReference type="InterPro" id="IPR036770">
    <property type="entry name" value="Ankyrin_rpt-contain_sf"/>
</dbReference>
<evidence type="ECO:0000313" key="3">
    <source>
        <dbReference type="Proteomes" id="UP000799440"/>
    </source>
</evidence>
<dbReference type="AlphaFoldDB" id="A0A6A6VNQ7"/>
<dbReference type="Gene3D" id="1.25.40.20">
    <property type="entry name" value="Ankyrin repeat-containing domain"/>
    <property type="match status" value="1"/>
</dbReference>
<evidence type="ECO:0000313" key="2">
    <source>
        <dbReference type="EMBL" id="KAF2751364.1"/>
    </source>
</evidence>